<evidence type="ECO:0000313" key="3">
    <source>
        <dbReference type="Proteomes" id="UP001500460"/>
    </source>
</evidence>
<proteinExistence type="predicted"/>
<sequence>MLAVAVLLLPGLGLLLFVMTRLEDRLLRDGGSPRSPHRGHLRLLPGGRSAPAREAAVSGPRAQRGRHAA</sequence>
<gene>
    <name evidence="2" type="ORF">GCM10010421_44410</name>
</gene>
<organism evidence="2 3">
    <name type="scientific">Streptomyces glaucus</name>
    <dbReference type="NCBI Taxonomy" id="284029"/>
    <lineage>
        <taxon>Bacteria</taxon>
        <taxon>Bacillati</taxon>
        <taxon>Actinomycetota</taxon>
        <taxon>Actinomycetes</taxon>
        <taxon>Kitasatosporales</taxon>
        <taxon>Streptomycetaceae</taxon>
        <taxon>Streptomyces</taxon>
    </lineage>
</organism>
<evidence type="ECO:0000256" key="1">
    <source>
        <dbReference type="SAM" id="MobiDB-lite"/>
    </source>
</evidence>
<protein>
    <recommendedName>
        <fullName evidence="4">Secreted protein</fullName>
    </recommendedName>
</protein>
<reference evidence="2 3" key="1">
    <citation type="journal article" date="2019" name="Int. J. Syst. Evol. Microbiol.">
        <title>The Global Catalogue of Microorganisms (GCM) 10K type strain sequencing project: providing services to taxonomists for standard genome sequencing and annotation.</title>
        <authorList>
            <consortium name="The Broad Institute Genomics Platform"/>
            <consortium name="The Broad Institute Genome Sequencing Center for Infectious Disease"/>
            <person name="Wu L."/>
            <person name="Ma J."/>
        </authorList>
    </citation>
    <scope>NUCLEOTIDE SEQUENCE [LARGE SCALE GENOMIC DNA]</scope>
    <source>
        <strain evidence="2 3">JCM 6922</strain>
    </source>
</reference>
<name>A0ABN3K6G8_9ACTN</name>
<evidence type="ECO:0008006" key="4">
    <source>
        <dbReference type="Google" id="ProtNLM"/>
    </source>
</evidence>
<keyword evidence="3" id="KW-1185">Reference proteome</keyword>
<comment type="caution">
    <text evidence="2">The sequence shown here is derived from an EMBL/GenBank/DDBJ whole genome shotgun (WGS) entry which is preliminary data.</text>
</comment>
<accession>A0ABN3K6G8</accession>
<dbReference type="EMBL" id="BAAATK010000031">
    <property type="protein sequence ID" value="GAA2447662.1"/>
    <property type="molecule type" value="Genomic_DNA"/>
</dbReference>
<dbReference type="Proteomes" id="UP001500460">
    <property type="component" value="Unassembled WGS sequence"/>
</dbReference>
<dbReference type="RefSeq" id="WP_344606194.1">
    <property type="nucleotide sequence ID" value="NZ_BAAATK010000031.1"/>
</dbReference>
<evidence type="ECO:0000313" key="2">
    <source>
        <dbReference type="EMBL" id="GAA2447662.1"/>
    </source>
</evidence>
<feature type="region of interest" description="Disordered" evidence="1">
    <location>
        <begin position="28"/>
        <end position="69"/>
    </location>
</feature>